<comment type="caution">
    <text evidence="3">The sequence shown here is derived from an EMBL/GenBank/DDBJ whole genome shotgun (WGS) entry which is preliminary data.</text>
</comment>
<evidence type="ECO:0000313" key="4">
    <source>
        <dbReference type="Proteomes" id="UP000015100"/>
    </source>
</evidence>
<keyword evidence="4" id="KW-1185">Reference proteome</keyword>
<evidence type="ECO:0000313" key="3">
    <source>
        <dbReference type="EMBL" id="EPS45061.1"/>
    </source>
</evidence>
<reference evidence="3 4" key="1">
    <citation type="journal article" date="2013" name="PLoS Genet.">
        <title>Genomic mechanisms accounting for the adaptation to parasitism in nematode-trapping fungi.</title>
        <authorList>
            <person name="Meerupati T."/>
            <person name="Andersson K.M."/>
            <person name="Friman E."/>
            <person name="Kumar D."/>
            <person name="Tunlid A."/>
            <person name="Ahren D."/>
        </authorList>
    </citation>
    <scope>NUCLEOTIDE SEQUENCE [LARGE SCALE GENOMIC DNA]</scope>
    <source>
        <strain evidence="3 4">CBS 200.50</strain>
    </source>
</reference>
<feature type="region of interest" description="Disordered" evidence="2">
    <location>
        <begin position="198"/>
        <end position="219"/>
    </location>
</feature>
<keyword evidence="1" id="KW-0175">Coiled coil</keyword>
<proteinExistence type="predicted"/>
<dbReference type="AlphaFoldDB" id="S8AVR1"/>
<dbReference type="HOGENOM" id="CLU_831607_0_0_1"/>
<accession>S8AVR1</accession>
<protein>
    <submittedName>
        <fullName evidence="3">Uncharacterized protein</fullName>
    </submittedName>
</protein>
<gene>
    <name evidence="3" type="ORF">H072_1014</name>
</gene>
<dbReference type="Proteomes" id="UP000015100">
    <property type="component" value="Unassembled WGS sequence"/>
</dbReference>
<feature type="coiled-coil region" evidence="1">
    <location>
        <begin position="274"/>
        <end position="329"/>
    </location>
</feature>
<evidence type="ECO:0000256" key="1">
    <source>
        <dbReference type="SAM" id="Coils"/>
    </source>
</evidence>
<dbReference type="Gene3D" id="3.30.160.60">
    <property type="entry name" value="Classic Zinc Finger"/>
    <property type="match status" value="1"/>
</dbReference>
<dbReference type="EMBL" id="AQGS01000024">
    <property type="protein sequence ID" value="EPS45061.1"/>
    <property type="molecule type" value="Genomic_DNA"/>
</dbReference>
<dbReference type="OrthoDB" id="10637661at2759"/>
<evidence type="ECO:0000256" key="2">
    <source>
        <dbReference type="SAM" id="MobiDB-lite"/>
    </source>
</evidence>
<organism evidence="3 4">
    <name type="scientific">Dactylellina haptotyla (strain CBS 200.50)</name>
    <name type="common">Nematode-trapping fungus</name>
    <name type="synonym">Monacrosporium haptotylum</name>
    <dbReference type="NCBI Taxonomy" id="1284197"/>
    <lineage>
        <taxon>Eukaryota</taxon>
        <taxon>Fungi</taxon>
        <taxon>Dikarya</taxon>
        <taxon>Ascomycota</taxon>
        <taxon>Pezizomycotina</taxon>
        <taxon>Orbiliomycetes</taxon>
        <taxon>Orbiliales</taxon>
        <taxon>Orbiliaceae</taxon>
        <taxon>Dactylellina</taxon>
    </lineage>
</organism>
<reference evidence="4" key="2">
    <citation type="submission" date="2013-04" db="EMBL/GenBank/DDBJ databases">
        <title>Genomic mechanisms accounting for the adaptation to parasitism in nematode-trapping fungi.</title>
        <authorList>
            <person name="Ahren D.G."/>
        </authorList>
    </citation>
    <scope>NUCLEOTIDE SEQUENCE [LARGE SCALE GENOMIC DNA]</scope>
    <source>
        <strain evidence="4">CBS 200.50</strain>
    </source>
</reference>
<name>S8AVR1_DACHA</name>
<sequence length="334" mass="37019">MDLLHGCDVSPGAMFLNHVWDADSERLISLWTEDWNNFDHSKENPDPNVSHGSAICNLANLEVANGTKLTGNSADGSPDSSIGAGTGDISGYGSSSISPNGLLVSISNTHGGTGITPPLLSAQSIITDMPTADEQDASINNSQKPANNYNCEEHSIHTSNKRVYGKHMWEVHGIRFFSCRDCGWRTTRHDNLKYHKNRCKKRDQGSSGSPESQSDTDKKIKRVFMKVLQVPTTKTSSSTLAVHSEDISHGEEHAATKCKQILARGTSPAPTSAISSLLLKLASFEKEIKRLNRVKTKLEDDLEDAISDRKVWEEQCKRLRQEHRSRNRQREERV</sequence>